<keyword evidence="11" id="KW-1133">Transmembrane helix</keyword>
<evidence type="ECO:0000256" key="16">
    <source>
        <dbReference type="ARBA" id="ARBA00023180"/>
    </source>
</evidence>
<dbReference type="GeneTree" id="ENSGT00940000155860"/>
<dbReference type="Gene3D" id="2.60.40.10">
    <property type="entry name" value="Immunoglobulins"/>
    <property type="match status" value="2"/>
</dbReference>
<dbReference type="Proteomes" id="UP000265100">
    <property type="component" value="Chromosome 7"/>
</dbReference>
<evidence type="ECO:0000256" key="7">
    <source>
        <dbReference type="ARBA" id="ARBA00022737"/>
    </source>
</evidence>
<keyword evidence="14" id="KW-1015">Disulfide bond</keyword>
<dbReference type="PANTHER" id="PTHR19890">
    <property type="entry name" value="FIBROBLAST GROWTH FACTOR RECEPTOR"/>
    <property type="match status" value="1"/>
</dbReference>
<reference evidence="20 21" key="1">
    <citation type="submission" date="2018-05" db="EMBL/GenBank/DDBJ databases">
        <authorList>
            <person name="Datahose"/>
        </authorList>
    </citation>
    <scope>NUCLEOTIDE SEQUENCE</scope>
</reference>
<evidence type="ECO:0000256" key="2">
    <source>
        <dbReference type="ARBA" id="ARBA00011902"/>
    </source>
</evidence>
<keyword evidence="15" id="KW-0675">Receptor</keyword>
<evidence type="ECO:0000256" key="14">
    <source>
        <dbReference type="ARBA" id="ARBA00023157"/>
    </source>
</evidence>
<keyword evidence="8" id="KW-0547">Nucleotide-binding</keyword>
<dbReference type="SMART" id="SM00409">
    <property type="entry name" value="IG"/>
    <property type="match status" value="2"/>
</dbReference>
<dbReference type="SUPFAM" id="SSF48726">
    <property type="entry name" value="Immunoglobulin"/>
    <property type="match status" value="2"/>
</dbReference>
<keyword evidence="3" id="KW-0597">Phosphoprotein</keyword>
<evidence type="ECO:0000256" key="1">
    <source>
        <dbReference type="ARBA" id="ARBA00004167"/>
    </source>
</evidence>
<keyword evidence="17" id="KW-0393">Immunoglobulin domain</keyword>
<dbReference type="InterPro" id="IPR013098">
    <property type="entry name" value="Ig_I-set"/>
</dbReference>
<dbReference type="FunFam" id="2.60.40.10:FF:000016">
    <property type="entry name" value="Fibroblast growth factor receptor"/>
    <property type="match status" value="1"/>
</dbReference>
<evidence type="ECO:0000256" key="11">
    <source>
        <dbReference type="ARBA" id="ARBA00022989"/>
    </source>
</evidence>
<evidence type="ECO:0000256" key="9">
    <source>
        <dbReference type="ARBA" id="ARBA00022777"/>
    </source>
</evidence>
<evidence type="ECO:0000259" key="19">
    <source>
        <dbReference type="PROSITE" id="PS50835"/>
    </source>
</evidence>
<dbReference type="InterPro" id="IPR003598">
    <property type="entry name" value="Ig_sub2"/>
</dbReference>
<dbReference type="OMA" id="SITCDVY"/>
<proteinExistence type="predicted"/>
<dbReference type="AlphaFoldDB" id="A0A3P8QI80"/>
<keyword evidence="7" id="KW-0677">Repeat</keyword>
<dbReference type="InterPro" id="IPR013783">
    <property type="entry name" value="Ig-like_fold"/>
</dbReference>
<evidence type="ECO:0000256" key="6">
    <source>
        <dbReference type="ARBA" id="ARBA00022729"/>
    </source>
</evidence>
<dbReference type="GO" id="GO:0005007">
    <property type="term" value="F:fibroblast growth factor receptor activity"/>
    <property type="evidence" value="ECO:0007669"/>
    <property type="project" value="TreeGrafter"/>
</dbReference>
<evidence type="ECO:0000256" key="18">
    <source>
        <dbReference type="SAM" id="SignalP"/>
    </source>
</evidence>
<dbReference type="InterPro" id="IPR007110">
    <property type="entry name" value="Ig-like_dom"/>
</dbReference>
<keyword evidence="10" id="KW-0067">ATP-binding</keyword>
<reference evidence="20" key="4">
    <citation type="submission" date="2025-09" db="UniProtKB">
        <authorList>
            <consortium name="Ensembl"/>
        </authorList>
    </citation>
    <scope>IDENTIFICATION</scope>
</reference>
<keyword evidence="13" id="KW-0829">Tyrosine-protein kinase</keyword>
<keyword evidence="5" id="KW-0812">Transmembrane</keyword>
<keyword evidence="4" id="KW-0808">Transferase</keyword>
<dbReference type="Bgee" id="ENSACLG00000019712">
    <property type="expression patterns" value="Expressed in liver and 2 other cell types or tissues"/>
</dbReference>
<keyword evidence="16" id="KW-0325">Glycoprotein</keyword>
<evidence type="ECO:0000256" key="13">
    <source>
        <dbReference type="ARBA" id="ARBA00023137"/>
    </source>
</evidence>
<dbReference type="GO" id="GO:0017134">
    <property type="term" value="F:fibroblast growth factor binding"/>
    <property type="evidence" value="ECO:0007669"/>
    <property type="project" value="TreeGrafter"/>
</dbReference>
<evidence type="ECO:0000256" key="8">
    <source>
        <dbReference type="ARBA" id="ARBA00022741"/>
    </source>
</evidence>
<keyword evidence="12" id="KW-0472">Membrane</keyword>
<evidence type="ECO:0000313" key="20">
    <source>
        <dbReference type="Ensembl" id="ENSACLP00000029128.2"/>
    </source>
</evidence>
<keyword evidence="21" id="KW-1185">Reference proteome</keyword>
<evidence type="ECO:0000256" key="15">
    <source>
        <dbReference type="ARBA" id="ARBA00023170"/>
    </source>
</evidence>
<dbReference type="PANTHER" id="PTHR19890:SF10">
    <property type="entry name" value="FIBROBLAST GROWTH FACTOR RECEPTOR-LIKE 1"/>
    <property type="match status" value="1"/>
</dbReference>
<dbReference type="InterPro" id="IPR003599">
    <property type="entry name" value="Ig_sub"/>
</dbReference>
<reference evidence="21" key="2">
    <citation type="submission" date="2023-03" db="EMBL/GenBank/DDBJ databases">
        <authorList>
            <consortium name="Wellcome Sanger Institute Data Sharing"/>
        </authorList>
    </citation>
    <scope>NUCLEOTIDE SEQUENCE [LARGE SCALE GENOMIC DNA]</scope>
</reference>
<feature type="chain" id="PRO_5044325424" description="receptor protein-tyrosine kinase" evidence="18">
    <location>
        <begin position="20"/>
        <end position="267"/>
    </location>
</feature>
<feature type="signal peptide" evidence="18">
    <location>
        <begin position="1"/>
        <end position="19"/>
    </location>
</feature>
<comment type="subcellular location">
    <subcellularLocation>
        <location evidence="1">Membrane</location>
        <topology evidence="1">Single-pass membrane protein</topology>
    </subcellularLocation>
</comment>
<protein>
    <recommendedName>
        <fullName evidence="2">receptor protein-tyrosine kinase</fullName>
        <ecNumber evidence="2">2.7.10.1</ecNumber>
    </recommendedName>
</protein>
<dbReference type="GO" id="GO:0005524">
    <property type="term" value="F:ATP binding"/>
    <property type="evidence" value="ECO:0007669"/>
    <property type="project" value="UniProtKB-KW"/>
</dbReference>
<evidence type="ECO:0000256" key="12">
    <source>
        <dbReference type="ARBA" id="ARBA00023136"/>
    </source>
</evidence>
<evidence type="ECO:0000256" key="3">
    <source>
        <dbReference type="ARBA" id="ARBA00022553"/>
    </source>
</evidence>
<dbReference type="Ensembl" id="ENSACLT00000029812.2">
    <property type="protein sequence ID" value="ENSACLP00000029128.2"/>
    <property type="gene ID" value="ENSACLG00000019712.2"/>
</dbReference>
<keyword evidence="9" id="KW-0418">Kinase</keyword>
<accession>A0A3P8QI80</accession>
<dbReference type="SMART" id="SM00408">
    <property type="entry name" value="IGc2"/>
    <property type="match status" value="2"/>
</dbReference>
<evidence type="ECO:0000256" key="4">
    <source>
        <dbReference type="ARBA" id="ARBA00022679"/>
    </source>
</evidence>
<feature type="domain" description="Ig-like" evidence="19">
    <location>
        <begin position="38"/>
        <end position="129"/>
    </location>
</feature>
<evidence type="ECO:0000256" key="5">
    <source>
        <dbReference type="ARBA" id="ARBA00022692"/>
    </source>
</evidence>
<organism evidence="20 21">
    <name type="scientific">Astatotilapia calliptera</name>
    <name type="common">Eastern happy</name>
    <name type="synonym">Chromis callipterus</name>
    <dbReference type="NCBI Taxonomy" id="8154"/>
    <lineage>
        <taxon>Eukaryota</taxon>
        <taxon>Metazoa</taxon>
        <taxon>Chordata</taxon>
        <taxon>Craniata</taxon>
        <taxon>Vertebrata</taxon>
        <taxon>Euteleostomi</taxon>
        <taxon>Actinopterygii</taxon>
        <taxon>Neopterygii</taxon>
        <taxon>Teleostei</taxon>
        <taxon>Neoteleostei</taxon>
        <taxon>Acanthomorphata</taxon>
        <taxon>Ovalentaria</taxon>
        <taxon>Cichlomorphae</taxon>
        <taxon>Cichliformes</taxon>
        <taxon>Cichlidae</taxon>
        <taxon>African cichlids</taxon>
        <taxon>Pseudocrenilabrinae</taxon>
        <taxon>Haplochromini</taxon>
        <taxon>Astatotilapia</taxon>
    </lineage>
</organism>
<dbReference type="GO" id="GO:0005886">
    <property type="term" value="C:plasma membrane"/>
    <property type="evidence" value="ECO:0007669"/>
    <property type="project" value="TreeGrafter"/>
</dbReference>
<dbReference type="Pfam" id="PF07679">
    <property type="entry name" value="I-set"/>
    <property type="match status" value="2"/>
</dbReference>
<evidence type="ECO:0000256" key="10">
    <source>
        <dbReference type="ARBA" id="ARBA00022840"/>
    </source>
</evidence>
<dbReference type="EC" id="2.7.10.1" evidence="2"/>
<feature type="domain" description="Ig-like" evidence="19">
    <location>
        <begin position="138"/>
        <end position="240"/>
    </location>
</feature>
<evidence type="ECO:0000313" key="21">
    <source>
        <dbReference type="Proteomes" id="UP000265100"/>
    </source>
</evidence>
<keyword evidence="6 18" id="KW-0732">Signal</keyword>
<reference evidence="20" key="3">
    <citation type="submission" date="2025-08" db="UniProtKB">
        <authorList>
            <consortium name="Ensembl"/>
        </authorList>
    </citation>
    <scope>IDENTIFICATION</scope>
</reference>
<evidence type="ECO:0000256" key="17">
    <source>
        <dbReference type="ARBA" id="ARBA00023319"/>
    </source>
</evidence>
<dbReference type="PROSITE" id="PS50835">
    <property type="entry name" value="IG_LIKE"/>
    <property type="match status" value="2"/>
</dbReference>
<dbReference type="STRING" id="8154.ENSACLP00000029128"/>
<sequence length="267" mass="30425">ANRCSVVICLLLDLRQCLGVRKGLRSLTECQKWERMAPQWVQPEMKKLYAAFASNMIKMQCKATGHPVPAIQWYKNGKLFRRDHRIGGFQIREHTGTLIMRSLVPSDKGNYTCLVENKYGRLQHTYQLNVLERSPHRPILQQGLPANQTAAVGSDVEFVCRVFSDPQPHMQWLKHIIINGSSVGPNGLPYVRVLKTAGLNTTDEEIEVLTLRNITLDDAGEYTCLAGNSVGFAYRSAWLTVYDERVRTFYHFLMISCVNVTVFQHNL</sequence>
<dbReference type="InterPro" id="IPR052615">
    <property type="entry name" value="FGFRL"/>
</dbReference>
<dbReference type="InterPro" id="IPR036179">
    <property type="entry name" value="Ig-like_dom_sf"/>
</dbReference>
<dbReference type="FunFam" id="2.60.40.10:FF:000020">
    <property type="entry name" value="Fibroblast growth factor receptor"/>
    <property type="match status" value="1"/>
</dbReference>
<name>A0A3P8QI80_ASTCA</name>